<dbReference type="Proteomes" id="UP001595711">
    <property type="component" value="Unassembled WGS sequence"/>
</dbReference>
<keyword evidence="15" id="KW-1185">Reference proteome</keyword>
<comment type="similarity">
    <text evidence="1 12">Belongs to the RuvC family.</text>
</comment>
<keyword evidence="2 12" id="KW-0963">Cytoplasm</keyword>
<evidence type="ECO:0000256" key="7">
    <source>
        <dbReference type="ARBA" id="ARBA00022801"/>
    </source>
</evidence>
<dbReference type="NCBIfam" id="TIGR00228">
    <property type="entry name" value="ruvC"/>
    <property type="match status" value="1"/>
</dbReference>
<evidence type="ECO:0000256" key="2">
    <source>
        <dbReference type="ARBA" id="ARBA00022490"/>
    </source>
</evidence>
<dbReference type="InterPro" id="IPR036397">
    <property type="entry name" value="RNaseH_sf"/>
</dbReference>
<comment type="function">
    <text evidence="12">The RuvA-RuvB-RuvC complex processes Holliday junction (HJ) DNA during genetic recombination and DNA repair. Endonuclease that resolves HJ intermediates. Cleaves cruciform DNA by making single-stranded nicks across the HJ at symmetrical positions within the homologous arms, yielding a 5'-phosphate and a 3'-hydroxyl group; requires a central core of homology in the junction. The consensus cleavage sequence is 5'-(A/T)TT(C/G)-3'. Cleavage occurs on the 3'-side of the TT dinucleotide at the point of strand exchange. HJ branch migration catalyzed by RuvA-RuvB allows RuvC to scan DNA until it finds its consensus sequence, where it cleaves and resolves the cruciform DNA.</text>
</comment>
<name>A0ABV7VAX8_9PROT</name>
<keyword evidence="11 12" id="KW-0234">DNA repair</keyword>
<evidence type="ECO:0000256" key="6">
    <source>
        <dbReference type="ARBA" id="ARBA00022763"/>
    </source>
</evidence>
<dbReference type="PRINTS" id="PR00696">
    <property type="entry name" value="RSOLVASERUVC"/>
</dbReference>
<evidence type="ECO:0000256" key="3">
    <source>
        <dbReference type="ARBA" id="ARBA00022722"/>
    </source>
</evidence>
<feature type="binding site" evidence="12">
    <location>
        <position position="139"/>
    </location>
    <ligand>
        <name>Mg(2+)</name>
        <dbReference type="ChEBI" id="CHEBI:18420"/>
        <label>1</label>
    </ligand>
</feature>
<evidence type="ECO:0000256" key="8">
    <source>
        <dbReference type="ARBA" id="ARBA00022842"/>
    </source>
</evidence>
<organism evidence="14 15">
    <name type="scientific">Ferrovibrio xuzhouensis</name>
    <dbReference type="NCBI Taxonomy" id="1576914"/>
    <lineage>
        <taxon>Bacteria</taxon>
        <taxon>Pseudomonadati</taxon>
        <taxon>Pseudomonadota</taxon>
        <taxon>Alphaproteobacteria</taxon>
        <taxon>Rhodospirillales</taxon>
        <taxon>Rhodospirillaceae</taxon>
        <taxon>Ferrovibrio</taxon>
    </lineage>
</organism>
<keyword evidence="7 12" id="KW-0378">Hydrolase</keyword>
<evidence type="ECO:0000256" key="5">
    <source>
        <dbReference type="ARBA" id="ARBA00022759"/>
    </source>
</evidence>
<evidence type="ECO:0000256" key="4">
    <source>
        <dbReference type="ARBA" id="ARBA00022723"/>
    </source>
</evidence>
<keyword evidence="9 12" id="KW-0238">DNA-binding</keyword>
<feature type="active site" evidence="12">
    <location>
        <position position="139"/>
    </location>
</feature>
<dbReference type="Pfam" id="PF02075">
    <property type="entry name" value="RuvC"/>
    <property type="match status" value="1"/>
</dbReference>
<accession>A0ABV7VAX8</accession>
<dbReference type="HAMAP" id="MF_00034">
    <property type="entry name" value="RuvC"/>
    <property type="match status" value="1"/>
</dbReference>
<gene>
    <name evidence="12 14" type="primary">ruvC</name>
    <name evidence="14" type="ORF">ACFOOQ_03360</name>
</gene>
<keyword evidence="4 12" id="KW-0479">Metal-binding</keyword>
<dbReference type="SUPFAM" id="SSF53098">
    <property type="entry name" value="Ribonuclease H-like"/>
    <property type="match status" value="1"/>
</dbReference>
<dbReference type="PANTHER" id="PTHR30194:SF3">
    <property type="entry name" value="CROSSOVER JUNCTION ENDODEOXYRIBONUCLEASE RUVC"/>
    <property type="match status" value="1"/>
</dbReference>
<comment type="subcellular location">
    <subcellularLocation>
        <location evidence="12">Cytoplasm</location>
    </subcellularLocation>
</comment>
<keyword evidence="3 12" id="KW-0540">Nuclease</keyword>
<feature type="binding site" evidence="12">
    <location>
        <position position="67"/>
    </location>
    <ligand>
        <name>Mg(2+)</name>
        <dbReference type="ChEBI" id="CHEBI:18420"/>
        <label>2</label>
    </ligand>
</feature>
<reference evidence="15" key="1">
    <citation type="journal article" date="2019" name="Int. J. Syst. Evol. Microbiol.">
        <title>The Global Catalogue of Microorganisms (GCM) 10K type strain sequencing project: providing services to taxonomists for standard genome sequencing and annotation.</title>
        <authorList>
            <consortium name="The Broad Institute Genomics Platform"/>
            <consortium name="The Broad Institute Genome Sequencing Center for Infectious Disease"/>
            <person name="Wu L."/>
            <person name="Ma J."/>
        </authorList>
    </citation>
    <scope>NUCLEOTIDE SEQUENCE [LARGE SCALE GENOMIC DNA]</scope>
    <source>
        <strain evidence="15">KCTC 42182</strain>
    </source>
</reference>
<evidence type="ECO:0000256" key="12">
    <source>
        <dbReference type="HAMAP-Rule" id="MF_00034"/>
    </source>
</evidence>
<evidence type="ECO:0000313" key="14">
    <source>
        <dbReference type="EMBL" id="MFC3674565.1"/>
    </source>
</evidence>
<feature type="active site" evidence="12">
    <location>
        <position position="67"/>
    </location>
</feature>
<dbReference type="InterPro" id="IPR002176">
    <property type="entry name" value="X-over_junc_endoDNase_RuvC"/>
</dbReference>
<dbReference type="EC" id="3.1.21.10" evidence="12 13"/>
<dbReference type="CDD" id="cd16962">
    <property type="entry name" value="RuvC"/>
    <property type="match status" value="1"/>
</dbReference>
<comment type="catalytic activity">
    <reaction evidence="12">
        <text>Endonucleolytic cleavage at a junction such as a reciprocal single-stranded crossover between two homologous DNA duplexes (Holliday junction).</text>
        <dbReference type="EC" id="3.1.21.10"/>
    </reaction>
</comment>
<comment type="subunit">
    <text evidence="12">Homodimer which binds Holliday junction (HJ) DNA. The HJ becomes 2-fold symmetrical on binding to RuvC with unstacked arms; it has a different conformation from HJ DNA in complex with RuvA. In the full resolvosome a probable DNA-RuvA(4)-RuvB(12)-RuvC(2) complex forms which resolves the HJ.</text>
</comment>
<sequence>MRIIGLDPGLRATGWGVILAEGNRLSHVAHGTIRSNPDEDLAYRLRSLHDALTEILNEWQPQSAAVEETFVNKNPASTLKLGQARGVVLLAPAQAGLPVAEYAPTVIKKAVVGTGAADKDQVHAMVKRLLPGVTVQGSDAADALALAICHAHHAASQRVLRAAEGRAHAAARTARLAGAR</sequence>
<comment type="cofactor">
    <cofactor evidence="12">
        <name>Mg(2+)</name>
        <dbReference type="ChEBI" id="CHEBI:18420"/>
    </cofactor>
    <text evidence="12">Binds 2 Mg(2+) ion per subunit.</text>
</comment>
<protein>
    <recommendedName>
        <fullName evidence="12 13">Crossover junction endodeoxyribonuclease RuvC</fullName>
        <ecNumber evidence="12 13">3.1.21.10</ecNumber>
    </recommendedName>
    <alternativeName>
        <fullName evidence="12">Holliday junction nuclease RuvC</fullName>
    </alternativeName>
    <alternativeName>
        <fullName evidence="12">Holliday junction resolvase RuvC</fullName>
    </alternativeName>
</protein>
<dbReference type="PROSITE" id="PS01321">
    <property type="entry name" value="RUVC"/>
    <property type="match status" value="1"/>
</dbReference>
<evidence type="ECO:0000256" key="9">
    <source>
        <dbReference type="ARBA" id="ARBA00023125"/>
    </source>
</evidence>
<evidence type="ECO:0000256" key="10">
    <source>
        <dbReference type="ARBA" id="ARBA00023172"/>
    </source>
</evidence>
<evidence type="ECO:0000256" key="1">
    <source>
        <dbReference type="ARBA" id="ARBA00009518"/>
    </source>
</evidence>
<keyword evidence="10 12" id="KW-0233">DNA recombination</keyword>
<evidence type="ECO:0000313" key="15">
    <source>
        <dbReference type="Proteomes" id="UP001595711"/>
    </source>
</evidence>
<dbReference type="InterPro" id="IPR020563">
    <property type="entry name" value="X-over_junc_endoDNase_Mg_BS"/>
</dbReference>
<feature type="binding site" evidence="12">
    <location>
        <position position="7"/>
    </location>
    <ligand>
        <name>Mg(2+)</name>
        <dbReference type="ChEBI" id="CHEBI:18420"/>
        <label>1</label>
    </ligand>
</feature>
<keyword evidence="5 12" id="KW-0255">Endonuclease</keyword>
<comment type="caution">
    <text evidence="14">The sequence shown here is derived from an EMBL/GenBank/DDBJ whole genome shotgun (WGS) entry which is preliminary data.</text>
</comment>
<dbReference type="RefSeq" id="WP_379721769.1">
    <property type="nucleotide sequence ID" value="NZ_JBHRYJ010000001.1"/>
</dbReference>
<evidence type="ECO:0000256" key="13">
    <source>
        <dbReference type="NCBIfam" id="TIGR00228"/>
    </source>
</evidence>
<dbReference type="InterPro" id="IPR012337">
    <property type="entry name" value="RNaseH-like_sf"/>
</dbReference>
<dbReference type="Gene3D" id="3.30.420.10">
    <property type="entry name" value="Ribonuclease H-like superfamily/Ribonuclease H"/>
    <property type="match status" value="1"/>
</dbReference>
<proteinExistence type="inferred from homology"/>
<dbReference type="EMBL" id="JBHRYJ010000001">
    <property type="protein sequence ID" value="MFC3674565.1"/>
    <property type="molecule type" value="Genomic_DNA"/>
</dbReference>
<keyword evidence="8 12" id="KW-0460">Magnesium</keyword>
<keyword evidence="6 12" id="KW-0227">DNA damage</keyword>
<dbReference type="PANTHER" id="PTHR30194">
    <property type="entry name" value="CROSSOVER JUNCTION ENDODEOXYRIBONUCLEASE RUVC"/>
    <property type="match status" value="1"/>
</dbReference>
<evidence type="ECO:0000256" key="11">
    <source>
        <dbReference type="ARBA" id="ARBA00023204"/>
    </source>
</evidence>
<feature type="active site" evidence="12">
    <location>
        <position position="7"/>
    </location>
</feature>